<keyword evidence="3" id="KW-1003">Cell membrane</keyword>
<dbReference type="PANTHER" id="PTHR20855:SF3">
    <property type="entry name" value="LD03007P"/>
    <property type="match status" value="1"/>
</dbReference>
<dbReference type="Pfam" id="PF03006">
    <property type="entry name" value="HlyIII"/>
    <property type="match status" value="1"/>
</dbReference>
<evidence type="ECO:0000256" key="3">
    <source>
        <dbReference type="ARBA" id="ARBA00022475"/>
    </source>
</evidence>
<dbReference type="RefSeq" id="WP_060565689.1">
    <property type="nucleotide sequence ID" value="NZ_CP040006.1"/>
</dbReference>
<organism evidence="9 10">
    <name type="scientific">Schaalia odontolytica</name>
    <dbReference type="NCBI Taxonomy" id="1660"/>
    <lineage>
        <taxon>Bacteria</taxon>
        <taxon>Bacillati</taxon>
        <taxon>Actinomycetota</taxon>
        <taxon>Actinomycetes</taxon>
        <taxon>Actinomycetales</taxon>
        <taxon>Actinomycetaceae</taxon>
        <taxon>Schaalia</taxon>
    </lineage>
</organism>
<evidence type="ECO:0000313" key="9">
    <source>
        <dbReference type="EMBL" id="KSW12858.1"/>
    </source>
</evidence>
<evidence type="ECO:0000256" key="2">
    <source>
        <dbReference type="ARBA" id="ARBA00008488"/>
    </source>
</evidence>
<proteinExistence type="inferred from homology"/>
<feature type="binding site" evidence="7">
    <location>
        <position position="202"/>
    </location>
    <ligand>
        <name>Zn(2+)</name>
        <dbReference type="ChEBI" id="CHEBI:29105"/>
    </ligand>
</feature>
<evidence type="ECO:0000256" key="5">
    <source>
        <dbReference type="ARBA" id="ARBA00022989"/>
    </source>
</evidence>
<keyword evidence="4 8" id="KW-0812">Transmembrane</keyword>
<accession>A0A0V8RY18</accession>
<dbReference type="EMBL" id="LLVT01000001">
    <property type="protein sequence ID" value="KSW12858.1"/>
    <property type="molecule type" value="Genomic_DNA"/>
</dbReference>
<feature type="transmembrane region" description="Helical" evidence="8">
    <location>
        <begin position="26"/>
        <end position="46"/>
    </location>
</feature>
<dbReference type="NCBIfam" id="TIGR01065">
    <property type="entry name" value="hlyIII"/>
    <property type="match status" value="1"/>
</dbReference>
<feature type="transmembrane region" description="Helical" evidence="8">
    <location>
        <begin position="170"/>
        <end position="189"/>
    </location>
</feature>
<evidence type="ECO:0000256" key="8">
    <source>
        <dbReference type="SAM" id="Phobius"/>
    </source>
</evidence>
<dbReference type="GO" id="GO:0046872">
    <property type="term" value="F:metal ion binding"/>
    <property type="evidence" value="ECO:0007669"/>
    <property type="project" value="UniProtKB-KW"/>
</dbReference>
<feature type="transmembrane region" description="Helical" evidence="8">
    <location>
        <begin position="53"/>
        <end position="72"/>
    </location>
</feature>
<feature type="transmembrane region" description="Helical" evidence="8">
    <location>
        <begin position="204"/>
        <end position="224"/>
    </location>
</feature>
<dbReference type="GO" id="GO:0140911">
    <property type="term" value="F:pore-forming activity"/>
    <property type="evidence" value="ECO:0007669"/>
    <property type="project" value="InterPro"/>
</dbReference>
<keyword evidence="6 8" id="KW-0472">Membrane</keyword>
<sequence length="227" mass="24944">MKIASLKPKEWFSGQLVQIKPKLRGWLHLAAAPLSLAASIVLVCLAPTTPTKIGSAVYLACSLILFGVSAAYHRFYWAPRWEIMWKRLDHSNIFLLIAGTYTPITIALLDRLDATVLLSVVWGGALAGILLNLFWPSAPRWLTTLVYVALGWVAVWYLPQLWAGGGPIVVWLIVAGGVLYTLGAVVYGTKKPDPSPTWFGFHEIFHAFTVAAWACHCVAVYLAVLNS</sequence>
<dbReference type="InterPro" id="IPR005744">
    <property type="entry name" value="Hy-lIII"/>
</dbReference>
<keyword evidence="5 8" id="KW-1133">Transmembrane helix</keyword>
<protein>
    <submittedName>
        <fullName evidence="9">Hemolysin III</fullName>
    </submittedName>
</protein>
<dbReference type="OrthoDB" id="9813689at2"/>
<feature type="transmembrane region" description="Helical" evidence="8">
    <location>
        <begin position="116"/>
        <end position="135"/>
    </location>
</feature>
<comment type="subcellular location">
    <subcellularLocation>
        <location evidence="1">Cell membrane</location>
        <topology evidence="1">Multi-pass membrane protein</topology>
    </subcellularLocation>
</comment>
<keyword evidence="7" id="KW-0862">Zinc</keyword>
<dbReference type="AlphaFoldDB" id="A0A0V8RY18"/>
<feature type="binding site" evidence="7">
    <location>
        <position position="206"/>
    </location>
    <ligand>
        <name>Zn(2+)</name>
        <dbReference type="ChEBI" id="CHEBI:29105"/>
    </ligand>
</feature>
<evidence type="ECO:0000256" key="6">
    <source>
        <dbReference type="ARBA" id="ARBA00023136"/>
    </source>
</evidence>
<comment type="similarity">
    <text evidence="2">Belongs to the UPF0073 (Hly-III) family.</text>
</comment>
<dbReference type="InterPro" id="IPR004254">
    <property type="entry name" value="AdipoR/HlyIII-related"/>
</dbReference>
<evidence type="ECO:0000256" key="1">
    <source>
        <dbReference type="ARBA" id="ARBA00004651"/>
    </source>
</evidence>
<keyword evidence="7" id="KW-0479">Metal-binding</keyword>
<feature type="transmembrane region" description="Helical" evidence="8">
    <location>
        <begin position="92"/>
        <end position="109"/>
    </location>
</feature>
<reference evidence="9 10" key="1">
    <citation type="submission" date="2015-10" db="EMBL/GenBank/DDBJ databases">
        <title>Draft Genome of Actinomyces odontolyticus subsp. actinosynbacter strain XH001.</title>
        <authorList>
            <person name="Mclean J.S."/>
            <person name="He X."/>
        </authorList>
    </citation>
    <scope>NUCLEOTIDE SEQUENCE [LARGE SCALE GENOMIC DNA]</scope>
    <source>
        <strain evidence="9 10">XH001</strain>
    </source>
</reference>
<comment type="caution">
    <text evidence="9">The sequence shown here is derived from an EMBL/GenBank/DDBJ whole genome shotgun (WGS) entry which is preliminary data.</text>
</comment>
<dbReference type="PANTHER" id="PTHR20855">
    <property type="entry name" value="ADIPOR/PROGESTIN RECEPTOR-RELATED"/>
    <property type="match status" value="1"/>
</dbReference>
<evidence type="ECO:0000256" key="4">
    <source>
        <dbReference type="ARBA" id="ARBA00022692"/>
    </source>
</evidence>
<feature type="transmembrane region" description="Helical" evidence="8">
    <location>
        <begin position="141"/>
        <end position="158"/>
    </location>
</feature>
<dbReference type="Proteomes" id="UP000054686">
    <property type="component" value="Unassembled WGS sequence"/>
</dbReference>
<dbReference type="GO" id="GO:0005886">
    <property type="term" value="C:plasma membrane"/>
    <property type="evidence" value="ECO:0007669"/>
    <property type="project" value="UniProtKB-SubCell"/>
</dbReference>
<name>A0A0V8RY18_9ACTO</name>
<evidence type="ECO:0000256" key="7">
    <source>
        <dbReference type="PIRSR" id="PIRSR604254-1"/>
    </source>
</evidence>
<feature type="binding site" evidence="7">
    <location>
        <position position="73"/>
    </location>
    <ligand>
        <name>Zn(2+)</name>
        <dbReference type="ChEBI" id="CHEBI:29105"/>
    </ligand>
</feature>
<evidence type="ECO:0000313" key="10">
    <source>
        <dbReference type="Proteomes" id="UP000054686"/>
    </source>
</evidence>
<gene>
    <name evidence="9" type="ORF">APY09_00385</name>
</gene>